<dbReference type="Proteomes" id="UP001314263">
    <property type="component" value="Unassembled WGS sequence"/>
</dbReference>
<keyword evidence="8" id="KW-1185">Reference proteome</keyword>
<keyword evidence="2 4" id="KW-0694">RNA-binding</keyword>
<dbReference type="InterPro" id="IPR035979">
    <property type="entry name" value="RBD_domain_sf"/>
</dbReference>
<reference evidence="7 8" key="1">
    <citation type="submission" date="2023-10" db="EMBL/GenBank/DDBJ databases">
        <authorList>
            <person name="Maclean D."/>
            <person name="Macfadyen A."/>
        </authorList>
    </citation>
    <scope>NUCLEOTIDE SEQUENCE [LARGE SCALE GENOMIC DNA]</scope>
</reference>
<keyword evidence="3" id="KW-0508">mRNA splicing</keyword>
<comment type="caution">
    <text evidence="7">The sequence shown here is derived from an EMBL/GenBank/DDBJ whole genome shotgun (WGS) entry which is preliminary data.</text>
</comment>
<dbReference type="SMART" id="SM00360">
    <property type="entry name" value="RRM"/>
    <property type="match status" value="2"/>
</dbReference>
<dbReference type="GO" id="GO:0003723">
    <property type="term" value="F:RNA binding"/>
    <property type="evidence" value="ECO:0007669"/>
    <property type="project" value="UniProtKB-UniRule"/>
</dbReference>
<evidence type="ECO:0000313" key="7">
    <source>
        <dbReference type="EMBL" id="CAK0735623.1"/>
    </source>
</evidence>
<proteinExistence type="predicted"/>
<evidence type="ECO:0000256" key="5">
    <source>
        <dbReference type="SAM" id="MobiDB-lite"/>
    </source>
</evidence>
<dbReference type="PROSITE" id="PS50102">
    <property type="entry name" value="RRM"/>
    <property type="match status" value="2"/>
</dbReference>
<evidence type="ECO:0000256" key="4">
    <source>
        <dbReference type="PROSITE-ProRule" id="PRU00176"/>
    </source>
</evidence>
<dbReference type="CDD" id="cd12254">
    <property type="entry name" value="RRM_hnRNPH_ESRPs_RBM12_like"/>
    <property type="match status" value="1"/>
</dbReference>
<sequence length="470" mass="51164">MARSRSRSRDRHRSSKRRTRSRSKSRDRKHKRSRDEDRGRDRSPARKRDRGGFADAEQMQQYQALQALQQQQMQKQMLSQQILLQQQAMMGAGGGGKKQREVYVGNLTIGSVNDVMLRELFNGALAHLMPDAATNPPVVNVAMDPSGRFGFVEMRTEELASSAMAMDKVDLCGRSINVGRPKGYVEPPQGHAPPAQLASAQLFAAKLGTGPQRVVMLKGMTRAITLFVQKDQDELLEDVREECAKFGTLEGMCAPRPPISISDSEGSRVFVKFSTHEEAKAVRNAFNGREFDGRPVTASLASEDDYNKAMQGEWTGQYAQQPMSVAIDAGGPPLPPGISGIAALNSSLGGGVNPNLVNPNVAPVVDPSTVPFQEGWVKIRGIPPGVGKKELCVFFGDCGQMTEEKIKVILGPFGQPTNEAFVEISGAGAKYKLALAKDRQIMPSTARYVEVFTSAKAEVDRVELGGTVFG</sequence>
<dbReference type="PANTHER" id="PTHR23139">
    <property type="entry name" value="RNA-BINDING PROTEIN"/>
    <property type="match status" value="1"/>
</dbReference>
<dbReference type="Gene3D" id="3.30.70.330">
    <property type="match status" value="3"/>
</dbReference>
<feature type="region of interest" description="Disordered" evidence="5">
    <location>
        <begin position="1"/>
        <end position="55"/>
    </location>
</feature>
<evidence type="ECO:0000313" key="8">
    <source>
        <dbReference type="Proteomes" id="UP001314263"/>
    </source>
</evidence>
<feature type="domain" description="RRM" evidence="6">
    <location>
        <begin position="100"/>
        <end position="183"/>
    </location>
</feature>
<dbReference type="InterPro" id="IPR003954">
    <property type="entry name" value="RRM_euk-type"/>
</dbReference>
<dbReference type="EMBL" id="CAUYUE010000001">
    <property type="protein sequence ID" value="CAK0735623.1"/>
    <property type="molecule type" value="Genomic_DNA"/>
</dbReference>
<organism evidence="7 8">
    <name type="scientific">Coccomyxa viridis</name>
    <dbReference type="NCBI Taxonomy" id="1274662"/>
    <lineage>
        <taxon>Eukaryota</taxon>
        <taxon>Viridiplantae</taxon>
        <taxon>Chlorophyta</taxon>
        <taxon>core chlorophytes</taxon>
        <taxon>Trebouxiophyceae</taxon>
        <taxon>Trebouxiophyceae incertae sedis</taxon>
        <taxon>Coccomyxaceae</taxon>
        <taxon>Coccomyxa</taxon>
    </lineage>
</organism>
<dbReference type="InterPro" id="IPR000504">
    <property type="entry name" value="RRM_dom"/>
</dbReference>
<accession>A0AAV1HRM1</accession>
<evidence type="ECO:0000256" key="2">
    <source>
        <dbReference type="ARBA" id="ARBA00022884"/>
    </source>
</evidence>
<dbReference type="SMART" id="SM00361">
    <property type="entry name" value="RRM_1"/>
    <property type="match status" value="1"/>
</dbReference>
<name>A0AAV1HRM1_9CHLO</name>
<dbReference type="AlphaFoldDB" id="A0AAV1HRM1"/>
<feature type="domain" description="RRM" evidence="6">
    <location>
        <begin position="213"/>
        <end position="303"/>
    </location>
</feature>
<dbReference type="GO" id="GO:0008380">
    <property type="term" value="P:RNA splicing"/>
    <property type="evidence" value="ECO:0007669"/>
    <property type="project" value="UniProtKB-KW"/>
</dbReference>
<dbReference type="InterPro" id="IPR012677">
    <property type="entry name" value="Nucleotide-bd_a/b_plait_sf"/>
</dbReference>
<feature type="compositionally biased region" description="Basic residues" evidence="5">
    <location>
        <begin position="1"/>
        <end position="32"/>
    </location>
</feature>
<evidence type="ECO:0000256" key="1">
    <source>
        <dbReference type="ARBA" id="ARBA00022664"/>
    </source>
</evidence>
<evidence type="ECO:0000256" key="3">
    <source>
        <dbReference type="ARBA" id="ARBA00023187"/>
    </source>
</evidence>
<dbReference type="GO" id="GO:0006397">
    <property type="term" value="P:mRNA processing"/>
    <property type="evidence" value="ECO:0007669"/>
    <property type="project" value="UniProtKB-KW"/>
</dbReference>
<keyword evidence="1" id="KW-0507">mRNA processing</keyword>
<dbReference type="SUPFAM" id="SSF54928">
    <property type="entry name" value="RNA-binding domain, RBD"/>
    <property type="match status" value="2"/>
</dbReference>
<gene>
    <name evidence="7" type="ORF">CVIRNUC_000611</name>
</gene>
<feature type="compositionally biased region" description="Basic and acidic residues" evidence="5">
    <location>
        <begin position="33"/>
        <end position="52"/>
    </location>
</feature>
<protein>
    <recommendedName>
        <fullName evidence="6">RRM domain-containing protein</fullName>
    </recommendedName>
</protein>
<dbReference type="CDD" id="cd12232">
    <property type="entry name" value="RRM3_U2AF65"/>
    <property type="match status" value="1"/>
</dbReference>
<evidence type="ECO:0000259" key="6">
    <source>
        <dbReference type="PROSITE" id="PS50102"/>
    </source>
</evidence>